<dbReference type="GO" id="GO:0005524">
    <property type="term" value="F:ATP binding"/>
    <property type="evidence" value="ECO:0007669"/>
    <property type="project" value="UniProtKB-KW"/>
</dbReference>
<evidence type="ECO:0000256" key="2">
    <source>
        <dbReference type="ARBA" id="ARBA00022679"/>
    </source>
</evidence>
<proteinExistence type="predicted"/>
<feature type="domain" description="Protein kinase" evidence="6">
    <location>
        <begin position="37"/>
        <end position="122"/>
    </location>
</feature>
<dbReference type="InterPro" id="IPR011009">
    <property type="entry name" value="Kinase-like_dom_sf"/>
</dbReference>
<keyword evidence="1" id="KW-0723">Serine/threonine-protein kinase</keyword>
<protein>
    <recommendedName>
        <fullName evidence="6">Protein kinase domain-containing protein</fullName>
    </recommendedName>
</protein>
<dbReference type="Pfam" id="PF00069">
    <property type="entry name" value="Pkinase"/>
    <property type="match status" value="1"/>
</dbReference>
<dbReference type="InterPro" id="IPR000719">
    <property type="entry name" value="Prot_kinase_dom"/>
</dbReference>
<keyword evidence="2" id="KW-0808">Transferase</keyword>
<evidence type="ECO:0000256" key="5">
    <source>
        <dbReference type="ARBA" id="ARBA00022840"/>
    </source>
</evidence>
<keyword evidence="5" id="KW-0067">ATP-binding</keyword>
<evidence type="ECO:0000313" key="7">
    <source>
        <dbReference type="EMBL" id="QHS78441.1"/>
    </source>
</evidence>
<dbReference type="FunFam" id="3.30.200.20:FF:000315">
    <property type="entry name" value="Calcium-dependent protein kinase 3"/>
    <property type="match status" value="1"/>
</dbReference>
<dbReference type="GO" id="GO:0004674">
    <property type="term" value="F:protein serine/threonine kinase activity"/>
    <property type="evidence" value="ECO:0007669"/>
    <property type="project" value="UniProtKB-KW"/>
</dbReference>
<dbReference type="AlphaFoldDB" id="A0A6C0AGH6"/>
<accession>A0A6C0AGH6</accession>
<dbReference type="SUPFAM" id="SSF56112">
    <property type="entry name" value="Protein kinase-like (PK-like)"/>
    <property type="match status" value="1"/>
</dbReference>
<dbReference type="PROSITE" id="PS50011">
    <property type="entry name" value="PROTEIN_KINASE_DOM"/>
    <property type="match status" value="1"/>
</dbReference>
<evidence type="ECO:0000256" key="3">
    <source>
        <dbReference type="ARBA" id="ARBA00022741"/>
    </source>
</evidence>
<dbReference type="PANTHER" id="PTHR24347">
    <property type="entry name" value="SERINE/THREONINE-PROTEIN KINASE"/>
    <property type="match status" value="1"/>
</dbReference>
<dbReference type="PROSITE" id="PS00107">
    <property type="entry name" value="PROTEIN_KINASE_ATP"/>
    <property type="match status" value="1"/>
</dbReference>
<name>A0A6C0AGH6_9ZZZZ</name>
<dbReference type="EMBL" id="MN740597">
    <property type="protein sequence ID" value="QHS78441.1"/>
    <property type="molecule type" value="Genomic_DNA"/>
</dbReference>
<dbReference type="InterPro" id="IPR017441">
    <property type="entry name" value="Protein_kinase_ATP_BS"/>
</dbReference>
<evidence type="ECO:0000259" key="6">
    <source>
        <dbReference type="PROSITE" id="PS50011"/>
    </source>
</evidence>
<reference evidence="7" key="1">
    <citation type="journal article" date="2020" name="Nature">
        <title>Giant virus diversity and host interactions through global metagenomics.</title>
        <authorList>
            <person name="Schulz F."/>
            <person name="Roux S."/>
            <person name="Paez-Espino D."/>
            <person name="Jungbluth S."/>
            <person name="Walsh D.A."/>
            <person name="Denef V.J."/>
            <person name="McMahon K.D."/>
            <person name="Konstantinidis K.T."/>
            <person name="Eloe-Fadrosh E.A."/>
            <person name="Kyrpides N.C."/>
            <person name="Woyke T."/>
        </authorList>
    </citation>
    <scope>NUCLEOTIDE SEQUENCE</scope>
    <source>
        <strain evidence="7">GVMAG-S-1021933-23</strain>
    </source>
</reference>
<sequence>MIDKVKKKIYCQSLYDRNIWLDKLKTIAHATSFDDDYILNNEIGSGAFSKVYKCCEKNTHIEYAVKILNKNESPDSIKNEISILKLVRHPNIIHLKNIYENQKNIYIITDLEKKRRFIFIYN</sequence>
<keyword evidence="4" id="KW-0418">Kinase</keyword>
<keyword evidence="3" id="KW-0547">Nucleotide-binding</keyword>
<organism evidence="7">
    <name type="scientific">viral metagenome</name>
    <dbReference type="NCBI Taxonomy" id="1070528"/>
    <lineage>
        <taxon>unclassified sequences</taxon>
        <taxon>metagenomes</taxon>
        <taxon>organismal metagenomes</taxon>
    </lineage>
</organism>
<evidence type="ECO:0000256" key="1">
    <source>
        <dbReference type="ARBA" id="ARBA00022527"/>
    </source>
</evidence>
<evidence type="ECO:0000256" key="4">
    <source>
        <dbReference type="ARBA" id="ARBA00022777"/>
    </source>
</evidence>
<dbReference type="Gene3D" id="3.30.200.20">
    <property type="entry name" value="Phosphorylase Kinase, domain 1"/>
    <property type="match status" value="1"/>
</dbReference>